<dbReference type="EMBL" id="MEZJ01000015">
    <property type="protein sequence ID" value="OGD54404.1"/>
    <property type="molecule type" value="Genomic_DNA"/>
</dbReference>
<dbReference type="InterPro" id="IPR011989">
    <property type="entry name" value="ARM-like"/>
</dbReference>
<evidence type="ECO:0000313" key="2">
    <source>
        <dbReference type="EMBL" id="OGD54404.1"/>
    </source>
</evidence>
<organism evidence="2 3">
    <name type="scientific">Candidatus Beckwithbacteria bacterium RBG_13_35_6</name>
    <dbReference type="NCBI Taxonomy" id="1797456"/>
    <lineage>
        <taxon>Bacteria</taxon>
        <taxon>Candidatus Beckwithiibacteriota</taxon>
    </lineage>
</organism>
<name>A0A1F5DH58_9BACT</name>
<dbReference type="InterPro" id="IPR004155">
    <property type="entry name" value="PBS_lyase_HEAT"/>
</dbReference>
<keyword evidence="1" id="KW-0472">Membrane</keyword>
<dbReference type="Proteomes" id="UP000178758">
    <property type="component" value="Unassembled WGS sequence"/>
</dbReference>
<dbReference type="InterPro" id="IPR016024">
    <property type="entry name" value="ARM-type_fold"/>
</dbReference>
<dbReference type="AlphaFoldDB" id="A0A1F5DH58"/>
<proteinExistence type="predicted"/>
<gene>
    <name evidence="2" type="ORF">A3J78_00070</name>
</gene>
<dbReference type="Pfam" id="PF03130">
    <property type="entry name" value="HEAT_PBS"/>
    <property type="match status" value="1"/>
</dbReference>
<evidence type="ECO:0000313" key="3">
    <source>
        <dbReference type="Proteomes" id="UP000178758"/>
    </source>
</evidence>
<feature type="transmembrane region" description="Helical" evidence="1">
    <location>
        <begin position="9"/>
        <end position="31"/>
    </location>
</feature>
<dbReference type="SUPFAM" id="SSF48371">
    <property type="entry name" value="ARM repeat"/>
    <property type="match status" value="1"/>
</dbReference>
<comment type="caution">
    <text evidence="2">The sequence shown here is derived from an EMBL/GenBank/DDBJ whole genome shotgun (WGS) entry which is preliminary data.</text>
</comment>
<accession>A0A1F5DH58</accession>
<protein>
    <recommendedName>
        <fullName evidence="4">HEAT repeat domain-containing protein</fullName>
    </recommendedName>
</protein>
<evidence type="ECO:0008006" key="4">
    <source>
        <dbReference type="Google" id="ProtNLM"/>
    </source>
</evidence>
<keyword evidence="1" id="KW-1133">Transmembrane helix</keyword>
<dbReference type="Gene3D" id="1.25.10.10">
    <property type="entry name" value="Leucine-rich Repeat Variant"/>
    <property type="match status" value="1"/>
</dbReference>
<keyword evidence="1" id="KW-0812">Transmembrane</keyword>
<sequence>MILKKLFKYFFIGAVVVFILFFLITSIIIGIDVKKQCQEAEAEYQGDCVEVLMQTLDDESNSLRQRNLAIWALGQLGDKKALPILRKYYTGQIPDKEPYDKTLSQYELKKAIKLLEDGLNLTAFIWRRTPSLSPAILQARPSVQAQATKITVSPSEYALRQFFTLANNKQLDQALAIVSSSLIANDTEKNKLRSYLSSLKNIEIKNIKSLPAEGCACSRGRYQVSFSVSQNPLLINKIPIFFGWKEGINNYDFEMLKYNMDWKINKLTVLE</sequence>
<reference evidence="2 3" key="1">
    <citation type="journal article" date="2016" name="Nat. Commun.">
        <title>Thousands of microbial genomes shed light on interconnected biogeochemical processes in an aquifer system.</title>
        <authorList>
            <person name="Anantharaman K."/>
            <person name="Brown C.T."/>
            <person name="Hug L.A."/>
            <person name="Sharon I."/>
            <person name="Castelle C.J."/>
            <person name="Probst A.J."/>
            <person name="Thomas B.C."/>
            <person name="Singh A."/>
            <person name="Wilkins M.J."/>
            <person name="Karaoz U."/>
            <person name="Brodie E.L."/>
            <person name="Williams K.H."/>
            <person name="Hubbard S.S."/>
            <person name="Banfield J.F."/>
        </authorList>
    </citation>
    <scope>NUCLEOTIDE SEQUENCE [LARGE SCALE GENOMIC DNA]</scope>
</reference>
<evidence type="ECO:0000256" key="1">
    <source>
        <dbReference type="SAM" id="Phobius"/>
    </source>
</evidence>